<sequence>MSSSPRDVPMWSPMQFSLVYPSGFSGARDSQRTSALSFVGGVTAEIERTFARRLQPSRDRHLQLLCQYGTDLGTTWPHRQSQVPPPHLRIN</sequence>
<gene>
    <name evidence="1" type="ORF">BV22DRAFT_909118</name>
</gene>
<evidence type="ECO:0000313" key="1">
    <source>
        <dbReference type="EMBL" id="KAH7918428.1"/>
    </source>
</evidence>
<organism evidence="1 2">
    <name type="scientific">Leucogyrophana mollusca</name>
    <dbReference type="NCBI Taxonomy" id="85980"/>
    <lineage>
        <taxon>Eukaryota</taxon>
        <taxon>Fungi</taxon>
        <taxon>Dikarya</taxon>
        <taxon>Basidiomycota</taxon>
        <taxon>Agaricomycotina</taxon>
        <taxon>Agaricomycetes</taxon>
        <taxon>Agaricomycetidae</taxon>
        <taxon>Boletales</taxon>
        <taxon>Boletales incertae sedis</taxon>
        <taxon>Leucogyrophana</taxon>
    </lineage>
</organism>
<name>A0ACB8AZY1_9AGAM</name>
<evidence type="ECO:0000313" key="2">
    <source>
        <dbReference type="Proteomes" id="UP000790709"/>
    </source>
</evidence>
<accession>A0ACB8AZY1</accession>
<proteinExistence type="predicted"/>
<reference evidence="1" key="1">
    <citation type="journal article" date="2021" name="New Phytol.">
        <title>Evolutionary innovations through gain and loss of genes in the ectomycorrhizal Boletales.</title>
        <authorList>
            <person name="Wu G."/>
            <person name="Miyauchi S."/>
            <person name="Morin E."/>
            <person name="Kuo A."/>
            <person name="Drula E."/>
            <person name="Varga T."/>
            <person name="Kohler A."/>
            <person name="Feng B."/>
            <person name="Cao Y."/>
            <person name="Lipzen A."/>
            <person name="Daum C."/>
            <person name="Hundley H."/>
            <person name="Pangilinan J."/>
            <person name="Johnson J."/>
            <person name="Barry K."/>
            <person name="LaButti K."/>
            <person name="Ng V."/>
            <person name="Ahrendt S."/>
            <person name="Min B."/>
            <person name="Choi I.G."/>
            <person name="Park H."/>
            <person name="Plett J.M."/>
            <person name="Magnuson J."/>
            <person name="Spatafora J.W."/>
            <person name="Nagy L.G."/>
            <person name="Henrissat B."/>
            <person name="Grigoriev I.V."/>
            <person name="Yang Z.L."/>
            <person name="Xu J."/>
            <person name="Martin F.M."/>
        </authorList>
    </citation>
    <scope>NUCLEOTIDE SEQUENCE</scope>
    <source>
        <strain evidence="1">KUC20120723A-06</strain>
    </source>
</reference>
<comment type="caution">
    <text evidence="1">The sequence shown here is derived from an EMBL/GenBank/DDBJ whole genome shotgun (WGS) entry which is preliminary data.</text>
</comment>
<keyword evidence="2" id="KW-1185">Reference proteome</keyword>
<dbReference type="EMBL" id="MU266788">
    <property type="protein sequence ID" value="KAH7918428.1"/>
    <property type="molecule type" value="Genomic_DNA"/>
</dbReference>
<dbReference type="Proteomes" id="UP000790709">
    <property type="component" value="Unassembled WGS sequence"/>
</dbReference>
<protein>
    <submittedName>
        <fullName evidence="1">Uncharacterized protein</fullName>
    </submittedName>
</protein>